<name>A0A095YCQ2_9FIRM</name>
<feature type="non-terminal residue" evidence="5">
    <location>
        <position position="1"/>
    </location>
</feature>
<feature type="domain" description="Atypical Rib" evidence="4">
    <location>
        <begin position="201"/>
        <end position="264"/>
    </location>
</feature>
<feature type="compositionally biased region" description="Gly residues" evidence="2">
    <location>
        <begin position="166"/>
        <end position="175"/>
    </location>
</feature>
<dbReference type="Gene3D" id="3.10.20.890">
    <property type="match status" value="5"/>
</dbReference>
<reference evidence="5 6" key="1">
    <citation type="submission" date="2014-07" db="EMBL/GenBank/DDBJ databases">
        <authorList>
            <person name="McCorrison J."/>
            <person name="Sanka R."/>
            <person name="Torralba M."/>
            <person name="Gillis M."/>
            <person name="Haft D.H."/>
            <person name="Methe B."/>
            <person name="Sutton G."/>
            <person name="Nelson K.E."/>
        </authorList>
    </citation>
    <scope>NUCLEOTIDE SEQUENCE [LARGE SCALE GENOMIC DNA]</scope>
    <source>
        <strain evidence="5 6">S7-1-13</strain>
    </source>
</reference>
<feature type="domain" description="Atypical Rib" evidence="4">
    <location>
        <begin position="95"/>
        <end position="162"/>
    </location>
</feature>
<feature type="domain" description="Atypical Rib" evidence="4">
    <location>
        <begin position="28"/>
        <end position="94"/>
    </location>
</feature>
<feature type="region of interest" description="Disordered" evidence="2">
    <location>
        <begin position="1"/>
        <end position="28"/>
    </location>
</feature>
<dbReference type="eggNOG" id="COG1196">
    <property type="taxonomic scope" value="Bacteria"/>
</dbReference>
<keyword evidence="3" id="KW-0472">Membrane</keyword>
<evidence type="ECO:0000256" key="2">
    <source>
        <dbReference type="SAM" id="MobiDB-lite"/>
    </source>
</evidence>
<sequence>KDSEITITPKDGTPSTVKVSDKTKETGLNDPARVVVKDSSSLTPEEKAAIKKAVKDANPGLKDDQIAVDKEGNVTVTKDGEQPKTIGKDKTVSKDVKAPAITEVANKSQLTDDEKTKVKEAVKTANPGLTDDQIEVKADGTVVVTKDGKETTIPASDVVKEKATTGTGGSTGGSTGPVIPPISDGSGSGDSGDADEDSSLKPIDKVEVKDKDKLTDAEKKEIADRIKEKNPGITGVEVDDKGNVTVTKKDGTKTNIPAGDVLKEAESKNTIQPIDKVEVKDKDKLTDAEKKEIADRIKEKNPGIKDVEVDDKGNVEITNQDGSKTKIPAKDVLSKAEDVKVVIPKDKVKVKDLDKLTEAEKKSLLDKIKKANPNIKKVEFDDKGNVVLTFDNGLMTSLPYRNLVVKAEKGSVMVPHKSKSEGEAPLRNRKDNKGARNVKTGVSEVGGLFGVVGTAIAGLFVTRKKEDKEEK</sequence>
<comment type="caution">
    <text evidence="5">The sequence shown here is derived from an EMBL/GenBank/DDBJ whole genome shotgun (WGS) entry which is preliminary data.</text>
</comment>
<dbReference type="Pfam" id="PF18938">
    <property type="entry name" value="aRib"/>
    <property type="match status" value="5"/>
</dbReference>
<protein>
    <submittedName>
        <fullName evidence="5">Adhesin</fullName>
    </submittedName>
</protein>
<gene>
    <name evidence="5" type="ORF">HMPREF1630_03960</name>
</gene>
<feature type="domain" description="Atypical Rib" evidence="4">
    <location>
        <begin position="270"/>
        <end position="335"/>
    </location>
</feature>
<dbReference type="EMBL" id="JRMW01000031">
    <property type="protein sequence ID" value="KGF04342.1"/>
    <property type="molecule type" value="Genomic_DNA"/>
</dbReference>
<dbReference type="Proteomes" id="UP000029579">
    <property type="component" value="Unassembled WGS sequence"/>
</dbReference>
<feature type="compositionally biased region" description="Basic and acidic residues" evidence="2">
    <location>
        <begin position="418"/>
        <end position="434"/>
    </location>
</feature>
<feature type="compositionally biased region" description="Basic and acidic residues" evidence="2">
    <location>
        <begin position="198"/>
        <end position="215"/>
    </location>
</feature>
<keyword evidence="3" id="KW-1133">Transmembrane helix</keyword>
<proteinExistence type="predicted"/>
<evidence type="ECO:0000259" key="4">
    <source>
        <dbReference type="Pfam" id="PF18938"/>
    </source>
</evidence>
<keyword evidence="3" id="KW-0812">Transmembrane</keyword>
<feature type="region of interest" description="Disordered" evidence="2">
    <location>
        <begin position="414"/>
        <end position="437"/>
    </location>
</feature>
<evidence type="ECO:0000313" key="6">
    <source>
        <dbReference type="Proteomes" id="UP000029579"/>
    </source>
</evidence>
<organism evidence="5 6">
    <name type="scientific">Anaerococcus lactolyticus S7-1-13</name>
    <dbReference type="NCBI Taxonomy" id="1284686"/>
    <lineage>
        <taxon>Bacteria</taxon>
        <taxon>Bacillati</taxon>
        <taxon>Bacillota</taxon>
        <taxon>Tissierellia</taxon>
        <taxon>Tissierellales</taxon>
        <taxon>Peptoniphilaceae</taxon>
        <taxon>Anaerococcus</taxon>
    </lineage>
</organism>
<feature type="region of interest" description="Disordered" evidence="2">
    <location>
        <begin position="149"/>
        <end position="215"/>
    </location>
</feature>
<evidence type="ECO:0000256" key="1">
    <source>
        <dbReference type="ARBA" id="ARBA00022729"/>
    </source>
</evidence>
<dbReference type="InterPro" id="IPR044024">
    <property type="entry name" value="aRib"/>
</dbReference>
<feature type="transmembrane region" description="Helical" evidence="3">
    <location>
        <begin position="445"/>
        <end position="462"/>
    </location>
</feature>
<feature type="domain" description="Atypical Rib" evidence="4">
    <location>
        <begin position="340"/>
        <end position="406"/>
    </location>
</feature>
<evidence type="ECO:0000313" key="5">
    <source>
        <dbReference type="EMBL" id="KGF04342.1"/>
    </source>
</evidence>
<keyword evidence="1" id="KW-0732">Signal</keyword>
<accession>A0A095YCQ2</accession>
<dbReference type="AlphaFoldDB" id="A0A095YCQ2"/>
<evidence type="ECO:0000256" key="3">
    <source>
        <dbReference type="SAM" id="Phobius"/>
    </source>
</evidence>